<dbReference type="InterPro" id="IPR001083">
    <property type="entry name" value="Cu_fist_DNA-bd_dom"/>
</dbReference>
<evidence type="ECO:0000256" key="6">
    <source>
        <dbReference type="ARBA" id="ARBA00023163"/>
    </source>
</evidence>
<keyword evidence="7" id="KW-0539">Nucleus</keyword>
<evidence type="ECO:0000256" key="1">
    <source>
        <dbReference type="ARBA" id="ARBA00004123"/>
    </source>
</evidence>
<dbReference type="GO" id="GO:0005634">
    <property type="term" value="C:nucleus"/>
    <property type="evidence" value="ECO:0007669"/>
    <property type="project" value="UniProtKB-SubCell"/>
</dbReference>
<keyword evidence="11" id="KW-1185">Reference proteome</keyword>
<evidence type="ECO:0000313" key="11">
    <source>
        <dbReference type="Proteomes" id="UP000305067"/>
    </source>
</evidence>
<dbReference type="GO" id="GO:0000978">
    <property type="term" value="F:RNA polymerase II cis-regulatory region sequence-specific DNA binding"/>
    <property type="evidence" value="ECO:0007669"/>
    <property type="project" value="TreeGrafter"/>
</dbReference>
<dbReference type="PANTHER" id="PTHR28088:SF5">
    <property type="entry name" value="TRANSCRIPTIONAL ACTIVATOR HAA1-RELATED"/>
    <property type="match status" value="1"/>
</dbReference>
<dbReference type="SMART" id="SM00412">
    <property type="entry name" value="Cu_FIST"/>
    <property type="match status" value="1"/>
</dbReference>
<evidence type="ECO:0000256" key="2">
    <source>
        <dbReference type="ARBA" id="ARBA00022723"/>
    </source>
</evidence>
<evidence type="ECO:0000256" key="8">
    <source>
        <dbReference type="SAM" id="MobiDB-lite"/>
    </source>
</evidence>
<keyword evidence="3" id="KW-0862">Zinc</keyword>
<protein>
    <submittedName>
        <fullName evidence="10">Copper fist DNA binding domain-containing protein</fullName>
    </submittedName>
</protein>
<evidence type="ECO:0000256" key="4">
    <source>
        <dbReference type="ARBA" id="ARBA00023008"/>
    </source>
</evidence>
<dbReference type="PROSITE" id="PS50073">
    <property type="entry name" value="COPPER_FIST_2"/>
    <property type="match status" value="1"/>
</dbReference>
<dbReference type="GO" id="GO:0006879">
    <property type="term" value="P:intracellular iron ion homeostasis"/>
    <property type="evidence" value="ECO:0007669"/>
    <property type="project" value="TreeGrafter"/>
</dbReference>
<dbReference type="GO" id="GO:0000981">
    <property type="term" value="F:DNA-binding transcription factor activity, RNA polymerase II-specific"/>
    <property type="evidence" value="ECO:0007669"/>
    <property type="project" value="TreeGrafter"/>
</dbReference>
<dbReference type="OrthoDB" id="5600085at2759"/>
<dbReference type="InterPro" id="IPR036395">
    <property type="entry name" value="Cu_fist_DNA-bd_dom_sf"/>
</dbReference>
<dbReference type="GO" id="GO:0006878">
    <property type="term" value="P:intracellular copper ion homeostasis"/>
    <property type="evidence" value="ECO:0007669"/>
    <property type="project" value="TreeGrafter"/>
</dbReference>
<evidence type="ECO:0000256" key="5">
    <source>
        <dbReference type="ARBA" id="ARBA00023015"/>
    </source>
</evidence>
<dbReference type="STRING" id="1884261.A0A5C3QW46"/>
<accession>A0A5C3QW46</accession>
<feature type="region of interest" description="Disordered" evidence="8">
    <location>
        <begin position="58"/>
        <end position="80"/>
    </location>
</feature>
<organism evidence="10 11">
    <name type="scientific">Pterulicium gracile</name>
    <dbReference type="NCBI Taxonomy" id="1884261"/>
    <lineage>
        <taxon>Eukaryota</taxon>
        <taxon>Fungi</taxon>
        <taxon>Dikarya</taxon>
        <taxon>Basidiomycota</taxon>
        <taxon>Agaricomycotina</taxon>
        <taxon>Agaricomycetes</taxon>
        <taxon>Agaricomycetidae</taxon>
        <taxon>Agaricales</taxon>
        <taxon>Pleurotineae</taxon>
        <taxon>Pterulaceae</taxon>
        <taxon>Pterulicium</taxon>
    </lineage>
</organism>
<dbReference type="InterPro" id="IPR051763">
    <property type="entry name" value="Copper_Homeo_Regul"/>
</dbReference>
<dbReference type="SUPFAM" id="SSF57879">
    <property type="entry name" value="Zinc domain conserved in yeast copper-regulated transcription factors"/>
    <property type="match status" value="1"/>
</dbReference>
<reference evidence="10 11" key="1">
    <citation type="journal article" date="2019" name="Nat. Ecol. Evol.">
        <title>Megaphylogeny resolves global patterns of mushroom evolution.</title>
        <authorList>
            <person name="Varga T."/>
            <person name="Krizsan K."/>
            <person name="Foldi C."/>
            <person name="Dima B."/>
            <person name="Sanchez-Garcia M."/>
            <person name="Sanchez-Ramirez S."/>
            <person name="Szollosi G.J."/>
            <person name="Szarkandi J.G."/>
            <person name="Papp V."/>
            <person name="Albert L."/>
            <person name="Andreopoulos W."/>
            <person name="Angelini C."/>
            <person name="Antonin V."/>
            <person name="Barry K.W."/>
            <person name="Bougher N.L."/>
            <person name="Buchanan P."/>
            <person name="Buyck B."/>
            <person name="Bense V."/>
            <person name="Catcheside P."/>
            <person name="Chovatia M."/>
            <person name="Cooper J."/>
            <person name="Damon W."/>
            <person name="Desjardin D."/>
            <person name="Finy P."/>
            <person name="Geml J."/>
            <person name="Haridas S."/>
            <person name="Hughes K."/>
            <person name="Justo A."/>
            <person name="Karasinski D."/>
            <person name="Kautmanova I."/>
            <person name="Kiss B."/>
            <person name="Kocsube S."/>
            <person name="Kotiranta H."/>
            <person name="LaButti K.M."/>
            <person name="Lechner B.E."/>
            <person name="Liimatainen K."/>
            <person name="Lipzen A."/>
            <person name="Lukacs Z."/>
            <person name="Mihaltcheva S."/>
            <person name="Morgado L.N."/>
            <person name="Niskanen T."/>
            <person name="Noordeloos M.E."/>
            <person name="Ohm R.A."/>
            <person name="Ortiz-Santana B."/>
            <person name="Ovrebo C."/>
            <person name="Racz N."/>
            <person name="Riley R."/>
            <person name="Savchenko A."/>
            <person name="Shiryaev A."/>
            <person name="Soop K."/>
            <person name="Spirin V."/>
            <person name="Szebenyi C."/>
            <person name="Tomsovsky M."/>
            <person name="Tulloss R.E."/>
            <person name="Uehling J."/>
            <person name="Grigoriev I.V."/>
            <person name="Vagvolgyi C."/>
            <person name="Papp T."/>
            <person name="Martin F.M."/>
            <person name="Miettinen O."/>
            <person name="Hibbett D.S."/>
            <person name="Nagy L.G."/>
        </authorList>
    </citation>
    <scope>NUCLEOTIDE SEQUENCE [LARGE SCALE GENOMIC DNA]</scope>
    <source>
        <strain evidence="10 11">CBS 309.79</strain>
    </source>
</reference>
<dbReference type="PANTHER" id="PTHR28088">
    <property type="entry name" value="TRANSCRIPTIONAL ACTIVATOR HAA1-RELATED"/>
    <property type="match status" value="1"/>
</dbReference>
<feature type="region of interest" description="Disordered" evidence="8">
    <location>
        <begin position="165"/>
        <end position="202"/>
    </location>
</feature>
<sequence length="388" mass="40607">MVIVVNAQKFACESCIKGHRSSSCHHTDRPLYEIKKKGRPVSQCEKCRALRKSKKVHSKCTCDGTPSDSPAPPPPVPGSKARRFIPSTPALPNGIKDVLTSFRTAPALPADTRQMVQTLLNPCNCKSVWKCKCQSQPGDSPVQLTPETGLHALAEAAASCCSPKAPGSPLCAGPKRPSSRSSNKGDRKRQKSAENVEEPPYPGLELPPIIMGPISMPSFPIMPPLSSIAGLAGTGCTCGFECACPGCVEHRGPEHASSSHADCAGGNCAHCVDNESGIAFSLPGVPSGYTSSMDLFFARAAALPAPPSKLKPGALDPTDIKARYGLVTVPKLECCGGNCRCPGGQCGCGQICNGCCDEHLAEQSQPVAPILVVTPPPVRSCCAGKKRM</sequence>
<dbReference type="AlphaFoldDB" id="A0A5C3QW46"/>
<evidence type="ECO:0000259" key="9">
    <source>
        <dbReference type="PROSITE" id="PS50073"/>
    </source>
</evidence>
<comment type="subcellular location">
    <subcellularLocation>
        <location evidence="1">Nucleus</location>
    </subcellularLocation>
</comment>
<gene>
    <name evidence="10" type="ORF">BDV98DRAFT_559073</name>
</gene>
<dbReference type="GO" id="GO:0005507">
    <property type="term" value="F:copper ion binding"/>
    <property type="evidence" value="ECO:0007669"/>
    <property type="project" value="InterPro"/>
</dbReference>
<dbReference type="PRINTS" id="PR00617">
    <property type="entry name" value="COPPERFIST"/>
</dbReference>
<dbReference type="GO" id="GO:0045944">
    <property type="term" value="P:positive regulation of transcription by RNA polymerase II"/>
    <property type="evidence" value="ECO:0007669"/>
    <property type="project" value="TreeGrafter"/>
</dbReference>
<dbReference type="Pfam" id="PF00649">
    <property type="entry name" value="Copper-fist"/>
    <property type="match status" value="1"/>
</dbReference>
<dbReference type="Proteomes" id="UP000305067">
    <property type="component" value="Unassembled WGS sequence"/>
</dbReference>
<name>A0A5C3QW46_9AGAR</name>
<keyword evidence="5" id="KW-0805">Transcription regulation</keyword>
<keyword evidence="6" id="KW-0804">Transcription</keyword>
<dbReference type="Gene3D" id="3.90.430.10">
    <property type="entry name" value="Copper fist DNA-binding domain"/>
    <property type="match status" value="1"/>
</dbReference>
<dbReference type="FunFam" id="3.90.430.10:FF:000001">
    <property type="entry name" value="Copper fist DNA-binding protein"/>
    <property type="match status" value="1"/>
</dbReference>
<dbReference type="SMART" id="SM01090">
    <property type="entry name" value="Copper-fist"/>
    <property type="match status" value="1"/>
</dbReference>
<keyword evidence="2" id="KW-0479">Metal-binding</keyword>
<evidence type="ECO:0000256" key="7">
    <source>
        <dbReference type="ARBA" id="ARBA00023242"/>
    </source>
</evidence>
<feature type="domain" description="Copper-fist" evidence="9">
    <location>
        <begin position="2"/>
        <end position="41"/>
    </location>
</feature>
<keyword evidence="4" id="KW-0186">Copper</keyword>
<evidence type="ECO:0000313" key="10">
    <source>
        <dbReference type="EMBL" id="TFL06243.1"/>
    </source>
</evidence>
<proteinExistence type="predicted"/>
<dbReference type="EMBL" id="ML178815">
    <property type="protein sequence ID" value="TFL06243.1"/>
    <property type="molecule type" value="Genomic_DNA"/>
</dbReference>
<evidence type="ECO:0000256" key="3">
    <source>
        <dbReference type="ARBA" id="ARBA00022833"/>
    </source>
</evidence>